<evidence type="ECO:0000256" key="1">
    <source>
        <dbReference type="PROSITE-ProRule" id="PRU00339"/>
    </source>
</evidence>
<name>A0A5C6DLM9_9BACT</name>
<dbReference type="SUPFAM" id="SSF48452">
    <property type="entry name" value="TPR-like"/>
    <property type="match status" value="1"/>
</dbReference>
<sequence>MLVNSRISFSQHSSTTLQFLHRLMRSTQTLPLRILRFLRRDAFSSVIGGEAIRVSIIGIMLMTLVGMQTASAKEPANAFIKQLRADGYFDMTIVYLDRLSSYPGVDDSLLQAVELEKAQVYIDAAVASRSVSDRDDYFAKAESSLSRFLENQSHPRLSEARLQLGKLQMVRGNQLEMLDTISANKEKARQSYVAAAETFQTIVDDLREKLKTMRGQSDDDKIDPGLRDRYRGEFLQAKRNTAEARRLAAMTYADPAKDGRQLLEEAIAEFEDLTKNYDGFVTGALALVNLGQSYDALGQAEKAKDCYLRMLEQPEDDDLREAKFQSATGLIRMAMSESPPNYAAAIERAAVLVQDVRPNEVGLQSLASLKLELAKAYLAKAADKENLKKAETNIAESDGRKLLNEIVKVPGTHLEESQELLRSLGIKVAEVKIPKVEDPKNFDDALEAARQLLQVSETTKQALELIERQGGDGPDLQTQKAELNQQWKNSIVVAIEILKRGITMVDASTDLSQLGEARQILAYLLYQEKQYRDAAAVGSFIAQTLPGTELGQQGGMIALNSFQMLLSEVPEAQIPNLIGRIRDFADSLGDGWPDDSLASAARGIMVQLALRNNEFDRSKELIEEMDAGPERARFERLLGRIYWNASVVAKREGDEGEAEKQLKEADRFLVAGLDGIGNAEIESEVLQAALVLAKVRLRQGKGSQALTVLENASYGPLKRRDEVAAQDDAFRGNLAALELNIVVSQMTSPNADLDALMKRATEVMEKLQATFNDAEGQKRLAGIYAEMATELQSELESTSGEKKTQLIEAFRVFLSRIAATTQNPTRLKWIIQTLVQLGESAMPAKAIKAEGQAAELLSSAVQTSKKLQASGEESSLAIQFQLGRAQRLLGNYKDALDIFTAILTEKPTMLDAQVEAATAYENWALILPDRFKPKAYEAALFGARKGSDNKNILWGWGKISSLANRNQQFEETFFLARYHIALSRFLWGRAAKDPKLFKRAEQDIVQVQALYPDLGGDQHKQKFEALLRQIQKEIGK</sequence>
<keyword evidence="2" id="KW-0175">Coiled coil</keyword>
<feature type="repeat" description="TPR" evidence="1">
    <location>
        <begin position="284"/>
        <end position="317"/>
    </location>
</feature>
<dbReference type="InterPro" id="IPR011990">
    <property type="entry name" value="TPR-like_helical_dom_sf"/>
</dbReference>
<dbReference type="Gene3D" id="1.25.40.10">
    <property type="entry name" value="Tetratricopeptide repeat domain"/>
    <property type="match status" value="2"/>
</dbReference>
<keyword evidence="1" id="KW-0802">TPR repeat</keyword>
<accession>A0A5C6DLM9</accession>
<evidence type="ECO:0000313" key="4">
    <source>
        <dbReference type="Proteomes" id="UP000315471"/>
    </source>
</evidence>
<evidence type="ECO:0008006" key="5">
    <source>
        <dbReference type="Google" id="ProtNLM"/>
    </source>
</evidence>
<dbReference type="SMART" id="SM00028">
    <property type="entry name" value="TPR"/>
    <property type="match status" value="2"/>
</dbReference>
<dbReference type="AlphaFoldDB" id="A0A5C6DLM9"/>
<organism evidence="3 4">
    <name type="scientific">Novipirellula aureliae</name>
    <dbReference type="NCBI Taxonomy" id="2527966"/>
    <lineage>
        <taxon>Bacteria</taxon>
        <taxon>Pseudomonadati</taxon>
        <taxon>Planctomycetota</taxon>
        <taxon>Planctomycetia</taxon>
        <taxon>Pirellulales</taxon>
        <taxon>Pirellulaceae</taxon>
        <taxon>Novipirellula</taxon>
    </lineage>
</organism>
<proteinExistence type="predicted"/>
<dbReference type="EMBL" id="SJPY01000007">
    <property type="protein sequence ID" value="TWU37688.1"/>
    <property type="molecule type" value="Genomic_DNA"/>
</dbReference>
<evidence type="ECO:0000313" key="3">
    <source>
        <dbReference type="EMBL" id="TWU37688.1"/>
    </source>
</evidence>
<gene>
    <name evidence="3" type="ORF">Q31b_44770</name>
</gene>
<comment type="caution">
    <text evidence="3">The sequence shown here is derived from an EMBL/GenBank/DDBJ whole genome shotgun (WGS) entry which is preliminary data.</text>
</comment>
<feature type="coiled-coil region" evidence="2">
    <location>
        <begin position="750"/>
        <end position="777"/>
    </location>
</feature>
<dbReference type="InterPro" id="IPR019734">
    <property type="entry name" value="TPR_rpt"/>
</dbReference>
<dbReference type="Proteomes" id="UP000315471">
    <property type="component" value="Unassembled WGS sequence"/>
</dbReference>
<keyword evidence="4" id="KW-1185">Reference proteome</keyword>
<feature type="repeat" description="TPR" evidence="1">
    <location>
        <begin position="876"/>
        <end position="909"/>
    </location>
</feature>
<dbReference type="PROSITE" id="PS50005">
    <property type="entry name" value="TPR"/>
    <property type="match status" value="2"/>
</dbReference>
<protein>
    <recommendedName>
        <fullName evidence="5">Tetratricopeptide repeat protein</fullName>
    </recommendedName>
</protein>
<evidence type="ECO:0000256" key="2">
    <source>
        <dbReference type="SAM" id="Coils"/>
    </source>
</evidence>
<reference evidence="3 4" key="1">
    <citation type="submission" date="2019-02" db="EMBL/GenBank/DDBJ databases">
        <title>Deep-cultivation of Planctomycetes and their phenomic and genomic characterization uncovers novel biology.</title>
        <authorList>
            <person name="Wiegand S."/>
            <person name="Jogler M."/>
            <person name="Boedeker C."/>
            <person name="Pinto D."/>
            <person name="Vollmers J."/>
            <person name="Rivas-Marin E."/>
            <person name="Kohn T."/>
            <person name="Peeters S.H."/>
            <person name="Heuer A."/>
            <person name="Rast P."/>
            <person name="Oberbeckmann S."/>
            <person name="Bunk B."/>
            <person name="Jeske O."/>
            <person name="Meyerdierks A."/>
            <person name="Storesund J.E."/>
            <person name="Kallscheuer N."/>
            <person name="Luecker S."/>
            <person name="Lage O.M."/>
            <person name="Pohl T."/>
            <person name="Merkel B.J."/>
            <person name="Hornburger P."/>
            <person name="Mueller R.-W."/>
            <person name="Bruemmer F."/>
            <person name="Labrenz M."/>
            <person name="Spormann A.M."/>
            <person name="Op Den Camp H."/>
            <person name="Overmann J."/>
            <person name="Amann R."/>
            <person name="Jetten M.S.M."/>
            <person name="Mascher T."/>
            <person name="Medema M.H."/>
            <person name="Devos D.P."/>
            <person name="Kaster A.-K."/>
            <person name="Ovreas L."/>
            <person name="Rohde M."/>
            <person name="Galperin M.Y."/>
            <person name="Jogler C."/>
        </authorList>
    </citation>
    <scope>NUCLEOTIDE SEQUENCE [LARGE SCALE GENOMIC DNA]</scope>
    <source>
        <strain evidence="3 4">Q31b</strain>
    </source>
</reference>